<evidence type="ECO:0000313" key="1">
    <source>
        <dbReference type="EMBL" id="CAG8773571.1"/>
    </source>
</evidence>
<keyword evidence="2" id="KW-1185">Reference proteome</keyword>
<feature type="non-terminal residue" evidence="1">
    <location>
        <position position="1"/>
    </location>
</feature>
<reference evidence="1" key="1">
    <citation type="submission" date="2021-06" db="EMBL/GenBank/DDBJ databases">
        <authorList>
            <person name="Kallberg Y."/>
            <person name="Tangrot J."/>
            <person name="Rosling A."/>
        </authorList>
    </citation>
    <scope>NUCLEOTIDE SEQUENCE</scope>
    <source>
        <strain evidence="1">CL356</strain>
    </source>
</reference>
<name>A0ACA9R2M5_9GLOM</name>
<gene>
    <name evidence="1" type="ORF">ACOLOM_LOCUS13955</name>
</gene>
<comment type="caution">
    <text evidence="1">The sequence shown here is derived from an EMBL/GenBank/DDBJ whole genome shotgun (WGS) entry which is preliminary data.</text>
</comment>
<dbReference type="EMBL" id="CAJVPT010066539">
    <property type="protein sequence ID" value="CAG8773571.1"/>
    <property type="molecule type" value="Genomic_DNA"/>
</dbReference>
<feature type="non-terminal residue" evidence="1">
    <location>
        <position position="132"/>
    </location>
</feature>
<organism evidence="1 2">
    <name type="scientific">Acaulospora colombiana</name>
    <dbReference type="NCBI Taxonomy" id="27376"/>
    <lineage>
        <taxon>Eukaryota</taxon>
        <taxon>Fungi</taxon>
        <taxon>Fungi incertae sedis</taxon>
        <taxon>Mucoromycota</taxon>
        <taxon>Glomeromycotina</taxon>
        <taxon>Glomeromycetes</taxon>
        <taxon>Diversisporales</taxon>
        <taxon>Acaulosporaceae</taxon>
        <taxon>Acaulospora</taxon>
    </lineage>
</organism>
<sequence>MDTLVTDVILPFLKRHAKRAHREVTFYLTPNIVTPQNITSELEHLSDPHEWIYLPSSEESFKFKKVDADSEVDDLPDIKFLLQRGTLERLEDFIVTKSSVKRVEARKLDVSFRTENEFGLLFTKTMGIVEIH</sequence>
<accession>A0ACA9R2M5</accession>
<proteinExistence type="predicted"/>
<protein>
    <submittedName>
        <fullName evidence="1">3269_t:CDS:1</fullName>
    </submittedName>
</protein>
<evidence type="ECO:0000313" key="2">
    <source>
        <dbReference type="Proteomes" id="UP000789525"/>
    </source>
</evidence>
<dbReference type="Proteomes" id="UP000789525">
    <property type="component" value="Unassembled WGS sequence"/>
</dbReference>